<keyword evidence="2" id="KW-1185">Reference proteome</keyword>
<evidence type="ECO:0000313" key="1">
    <source>
        <dbReference type="EMBL" id="VDN14249.1"/>
    </source>
</evidence>
<proteinExistence type="predicted"/>
<name>A0A3P7P071_DIBLA</name>
<dbReference type="EMBL" id="UYRU01058714">
    <property type="protein sequence ID" value="VDN14249.1"/>
    <property type="molecule type" value="Genomic_DNA"/>
</dbReference>
<evidence type="ECO:0000313" key="2">
    <source>
        <dbReference type="Proteomes" id="UP000281553"/>
    </source>
</evidence>
<organism evidence="1 2">
    <name type="scientific">Dibothriocephalus latus</name>
    <name type="common">Fish tapeworm</name>
    <name type="synonym">Diphyllobothrium latum</name>
    <dbReference type="NCBI Taxonomy" id="60516"/>
    <lineage>
        <taxon>Eukaryota</taxon>
        <taxon>Metazoa</taxon>
        <taxon>Spiralia</taxon>
        <taxon>Lophotrochozoa</taxon>
        <taxon>Platyhelminthes</taxon>
        <taxon>Cestoda</taxon>
        <taxon>Eucestoda</taxon>
        <taxon>Diphyllobothriidea</taxon>
        <taxon>Diphyllobothriidae</taxon>
        <taxon>Dibothriocephalus</taxon>
    </lineage>
</organism>
<reference evidence="1 2" key="1">
    <citation type="submission" date="2018-11" db="EMBL/GenBank/DDBJ databases">
        <authorList>
            <consortium name="Pathogen Informatics"/>
        </authorList>
    </citation>
    <scope>NUCLEOTIDE SEQUENCE [LARGE SCALE GENOMIC DNA]</scope>
</reference>
<accession>A0A3P7P071</accession>
<dbReference type="OrthoDB" id="6278579at2759"/>
<gene>
    <name evidence="1" type="ORF">DILT_LOCUS10080</name>
</gene>
<dbReference type="Proteomes" id="UP000281553">
    <property type="component" value="Unassembled WGS sequence"/>
</dbReference>
<protein>
    <submittedName>
        <fullName evidence="1">Uncharacterized protein</fullName>
    </submittedName>
</protein>
<sequence length="145" mass="15995">MEADSLSLSVADASFLYESRSPTALHRVSSLSANHTFCAPPTSAVASRSPNVHTPLLVNFNLSGQLEVPAKPGRRKKLTWEPRFAKAGFFPLHIVKHALLTCIDVQLRCGFIISDTRFHTTIPRNEAQYCSQNSASWCSFCSSEL</sequence>
<dbReference type="AlphaFoldDB" id="A0A3P7P071"/>